<dbReference type="PANTHER" id="PTHR32063:SF8">
    <property type="entry name" value="CATION EFFLUX PROTEIN"/>
    <property type="match status" value="1"/>
</dbReference>
<accession>A0A9J7BS31</accession>
<feature type="transmembrane region" description="Helical" evidence="2">
    <location>
        <begin position="382"/>
        <end position="399"/>
    </location>
</feature>
<feature type="transmembrane region" description="Helical" evidence="2">
    <location>
        <begin position="435"/>
        <end position="452"/>
    </location>
</feature>
<name>A0A9J7BS31_9BACT</name>
<sequence>MGLIRAALRRPITVLVLVVALALSSIVALMRTRIDILPSLDLPTIYVAQPYGGMSPQQMEGFISYYYEYHFLYINGIESVEAKSIQGTALLRLNFHPGTDMSEALAQTISYVNRAHAFMPPGTVSPFVIRFDAGTLPVGYLVFSSPSRTLSEIQDLALNRVRPVFATLPGVSSPPPFGANQRTIILNVKPDKLHAYGLSPQSLVQALTAGNSIQPAGNADIGTTNTLVSTDSTVVDYQDLLNIPLKTGAGAGVYMRDVASVSDTSDILAGYALLNGKRTIYIPVTKRPDASTISVVNEVRQSLSRFQSLLPSDINVNYEFDQSQYVRSALNAVLREGLIGAALTGLMVLLFLRDWRSSLIVVITIPFALLGAVVALRLTGQTINIMTLGGLALAVGVLVDEATVLLENIHVHVEQGETTARAVFLASREVATPRLLAMLSVMAVFLPSFFMTGPAHSLFLPLSLAVGFAMGASYLLSSTLVPVMANWLLPDKEQRQEHAQQEGRFARFRRRYHGALERAMRYPALLLTGYAVVAAIVFALVATHIPREIFPSSASTQFRLRIDAPDGTRVAVTEDLVRRVLASINDEAGAGNLDLSLGYVGTQGASYPINTVFLWTSGPQQAVINVALKLGSGISLRDFEERLRSRFARDFPALHFSFDPGDLVSQILNFGSPSLAEVAITGPQYGDVQAYAERVRQQLLKVGSLRDVEFEEPQHYPAIDVRINRILAGQLGATATDVGTAVGSATASSRFVAPNYWRDPKSGVSYQVEVTVPQAQMTSMADVANIPVSSTTGAQPLLSQVASIRSTSVPGELDRQNGQWMLIISANPAGNNLGTVANDVDRAIRDAGDPPRGVTTSVRGQISALRQIFGELLIGLSAAVLVILLLLSANFQSVRLSLVVVSTAPAVLVGVALMLLVTGTSLNLESFMGTIMAIGVAVANAILLVTFAEKNRRAGVEPHKAAREAAAERLRPVLMTSLAMIAGMIPMALAIGQGAEETAPLGRAVIGGLAAATLATLFLLPTIFGIVQSKASTESGSLDPEDPDSRYYSPASEPLR</sequence>
<dbReference type="GO" id="GO:0005886">
    <property type="term" value="C:plasma membrane"/>
    <property type="evidence" value="ECO:0007669"/>
    <property type="project" value="TreeGrafter"/>
</dbReference>
<dbReference type="GO" id="GO:0042910">
    <property type="term" value="F:xenobiotic transmembrane transporter activity"/>
    <property type="evidence" value="ECO:0007669"/>
    <property type="project" value="TreeGrafter"/>
</dbReference>
<dbReference type="SUPFAM" id="SSF82866">
    <property type="entry name" value="Multidrug efflux transporter AcrB transmembrane domain"/>
    <property type="match status" value="2"/>
</dbReference>
<feature type="transmembrane region" description="Helical" evidence="2">
    <location>
        <begin position="359"/>
        <end position="376"/>
    </location>
</feature>
<keyword evidence="2" id="KW-1133">Transmembrane helix</keyword>
<evidence type="ECO:0000256" key="2">
    <source>
        <dbReference type="SAM" id="Phobius"/>
    </source>
</evidence>
<keyword evidence="2" id="KW-0472">Membrane</keyword>
<dbReference type="InterPro" id="IPR027463">
    <property type="entry name" value="AcrB_DN_DC_subdom"/>
</dbReference>
<dbReference type="Gene3D" id="3.30.70.1440">
    <property type="entry name" value="Multidrug efflux transporter AcrB pore domain"/>
    <property type="match status" value="1"/>
</dbReference>
<reference evidence="3" key="1">
    <citation type="submission" date="2021-04" db="EMBL/GenBank/DDBJ databases">
        <title>Phylogenetic analysis of Acidobacteriaceae.</title>
        <authorList>
            <person name="Qiu L."/>
            <person name="Zhang Q."/>
        </authorList>
    </citation>
    <scope>NUCLEOTIDE SEQUENCE</scope>
    <source>
        <strain evidence="3">DSM 25168</strain>
    </source>
</reference>
<dbReference type="Proteomes" id="UP001059380">
    <property type="component" value="Chromosome"/>
</dbReference>
<dbReference type="PANTHER" id="PTHR32063">
    <property type="match status" value="1"/>
</dbReference>
<dbReference type="KEGG" id="orp:MOP44_01275"/>
<dbReference type="Gene3D" id="1.20.1640.10">
    <property type="entry name" value="Multidrug efflux transporter AcrB transmembrane domain"/>
    <property type="match status" value="2"/>
</dbReference>
<dbReference type="Pfam" id="PF00873">
    <property type="entry name" value="ACR_tran"/>
    <property type="match status" value="1"/>
</dbReference>
<feature type="transmembrane region" description="Helical" evidence="2">
    <location>
        <begin position="1004"/>
        <end position="1027"/>
    </location>
</feature>
<dbReference type="InterPro" id="IPR001036">
    <property type="entry name" value="Acrflvin-R"/>
</dbReference>
<gene>
    <name evidence="3" type="ORF">MOP44_01275</name>
</gene>
<proteinExistence type="predicted"/>
<feature type="transmembrane region" description="Helical" evidence="2">
    <location>
        <begin position="929"/>
        <end position="949"/>
    </location>
</feature>
<dbReference type="SUPFAM" id="SSF82714">
    <property type="entry name" value="Multidrug efflux transporter AcrB TolC docking domain, DN and DC subdomains"/>
    <property type="match status" value="2"/>
</dbReference>
<organism evidence="3 4">
    <name type="scientific">Occallatibacter riparius</name>
    <dbReference type="NCBI Taxonomy" id="1002689"/>
    <lineage>
        <taxon>Bacteria</taxon>
        <taxon>Pseudomonadati</taxon>
        <taxon>Acidobacteriota</taxon>
        <taxon>Terriglobia</taxon>
        <taxon>Terriglobales</taxon>
        <taxon>Acidobacteriaceae</taxon>
        <taxon>Occallatibacter</taxon>
    </lineage>
</organism>
<keyword evidence="2" id="KW-0812">Transmembrane</keyword>
<evidence type="ECO:0000313" key="4">
    <source>
        <dbReference type="Proteomes" id="UP001059380"/>
    </source>
</evidence>
<evidence type="ECO:0000256" key="1">
    <source>
        <dbReference type="SAM" id="MobiDB-lite"/>
    </source>
</evidence>
<feature type="transmembrane region" description="Helical" evidence="2">
    <location>
        <begin position="519"/>
        <end position="542"/>
    </location>
</feature>
<feature type="transmembrane region" description="Helical" evidence="2">
    <location>
        <begin position="896"/>
        <end position="917"/>
    </location>
</feature>
<evidence type="ECO:0000313" key="3">
    <source>
        <dbReference type="EMBL" id="UWZ84578.1"/>
    </source>
</evidence>
<dbReference type="SUPFAM" id="SSF82693">
    <property type="entry name" value="Multidrug efflux transporter AcrB pore domain, PN1, PN2, PC1 and PC2 subdomains"/>
    <property type="match status" value="2"/>
</dbReference>
<dbReference type="RefSeq" id="WP_260794085.1">
    <property type="nucleotide sequence ID" value="NZ_CP093313.1"/>
</dbReference>
<keyword evidence="4" id="KW-1185">Reference proteome</keyword>
<dbReference type="Gene3D" id="3.30.70.1320">
    <property type="entry name" value="Multidrug efflux transporter AcrB pore domain like"/>
    <property type="match status" value="1"/>
</dbReference>
<feature type="region of interest" description="Disordered" evidence="1">
    <location>
        <begin position="1032"/>
        <end position="1056"/>
    </location>
</feature>
<dbReference type="Gene3D" id="3.30.2090.10">
    <property type="entry name" value="Multidrug efflux transporter AcrB TolC docking domain, DN and DC subdomains"/>
    <property type="match status" value="2"/>
</dbReference>
<dbReference type="EMBL" id="CP093313">
    <property type="protein sequence ID" value="UWZ84578.1"/>
    <property type="molecule type" value="Genomic_DNA"/>
</dbReference>
<dbReference type="Gene3D" id="3.30.70.1430">
    <property type="entry name" value="Multidrug efflux transporter AcrB pore domain"/>
    <property type="match status" value="2"/>
</dbReference>
<protein>
    <submittedName>
        <fullName evidence="3">Efflux RND transporter permease subunit</fullName>
    </submittedName>
</protein>
<dbReference type="AlphaFoldDB" id="A0A9J7BS31"/>
<feature type="transmembrane region" description="Helical" evidence="2">
    <location>
        <begin position="332"/>
        <end position="352"/>
    </location>
</feature>
<dbReference type="PRINTS" id="PR00702">
    <property type="entry name" value="ACRIFLAVINRP"/>
</dbReference>
<feature type="transmembrane region" description="Helical" evidence="2">
    <location>
        <begin position="970"/>
        <end position="992"/>
    </location>
</feature>
<feature type="transmembrane region" description="Helical" evidence="2">
    <location>
        <begin position="464"/>
        <end position="489"/>
    </location>
</feature>
<feature type="transmembrane region" description="Helical" evidence="2">
    <location>
        <begin position="868"/>
        <end position="889"/>
    </location>
</feature>